<dbReference type="PANTHER" id="PTHR21625:SF0">
    <property type="entry name" value="DYNEIN REGULATORY COMPLEX SUBUNIT 2"/>
    <property type="match status" value="1"/>
</dbReference>
<evidence type="ECO:0000256" key="4">
    <source>
        <dbReference type="ARBA" id="ARBA00023054"/>
    </source>
</evidence>
<dbReference type="Proteomes" id="UP000261660">
    <property type="component" value="Unplaced"/>
</dbReference>
<dbReference type="InterPro" id="IPR039505">
    <property type="entry name" value="DRC1/2_N"/>
</dbReference>
<dbReference type="RefSeq" id="XP_065822277.1">
    <property type="nucleotide sequence ID" value="XM_065966205.1"/>
</dbReference>
<dbReference type="CTD" id="85478"/>
<evidence type="ECO:0000256" key="5">
    <source>
        <dbReference type="ARBA" id="ARBA00023069"/>
    </source>
</evidence>
<evidence type="ECO:0000256" key="7">
    <source>
        <dbReference type="ARBA" id="ARBA00023273"/>
    </source>
</evidence>
<dbReference type="Pfam" id="PF14772">
    <property type="entry name" value="NYD-SP28"/>
    <property type="match status" value="1"/>
</dbReference>
<evidence type="ECO:0000256" key="12">
    <source>
        <dbReference type="ARBA" id="ARBA00045865"/>
    </source>
</evidence>
<dbReference type="GO" id="GO:0003352">
    <property type="term" value="P:regulation of cilium movement"/>
    <property type="evidence" value="ECO:0007669"/>
    <property type="project" value="TreeGrafter"/>
</dbReference>
<keyword evidence="2" id="KW-0963">Cytoplasm</keyword>
<evidence type="ECO:0000256" key="8">
    <source>
        <dbReference type="ARBA" id="ARBA00037841"/>
    </source>
</evidence>
<comment type="subcellular location">
    <subcellularLocation>
        <location evidence="1">Cytoplasm</location>
        <location evidence="1">Cytoskeleton</location>
        <location evidence="1">Flagellum axoneme</location>
    </subcellularLocation>
    <subcellularLocation>
        <location evidence="8">Cytoplasm</location>
        <location evidence="8">Cytoskeleton</location>
        <location evidence="8">Flagellum basal body</location>
    </subcellularLocation>
</comment>
<keyword evidence="7" id="KW-0966">Cell projection</keyword>
<evidence type="ECO:0000256" key="10">
    <source>
        <dbReference type="ARBA" id="ARBA00040899"/>
    </source>
</evidence>
<dbReference type="AlphaFoldDB" id="A0A3Q3G5B2"/>
<dbReference type="OrthoDB" id="7760980at2759"/>
<dbReference type="InterPro" id="IPR039750">
    <property type="entry name" value="DRC1/DRC2"/>
</dbReference>
<feature type="region of interest" description="Disordered" evidence="14">
    <location>
        <begin position="359"/>
        <end position="390"/>
    </location>
</feature>
<dbReference type="Ensembl" id="ENSLBET00000027442.1">
    <property type="protein sequence ID" value="ENSLBEP00000026148.1"/>
    <property type="gene ID" value="ENSLBEG00000019921.1"/>
</dbReference>
<dbReference type="RefSeq" id="XP_020510308.1">
    <property type="nucleotide sequence ID" value="XM_020654652.3"/>
</dbReference>
<organism evidence="16 17">
    <name type="scientific">Labrus bergylta</name>
    <name type="common">ballan wrasse</name>
    <dbReference type="NCBI Taxonomy" id="56723"/>
    <lineage>
        <taxon>Eukaryota</taxon>
        <taxon>Metazoa</taxon>
        <taxon>Chordata</taxon>
        <taxon>Craniata</taxon>
        <taxon>Vertebrata</taxon>
        <taxon>Euteleostomi</taxon>
        <taxon>Actinopterygii</taxon>
        <taxon>Neopterygii</taxon>
        <taxon>Teleostei</taxon>
        <taxon>Neoteleostei</taxon>
        <taxon>Acanthomorphata</taxon>
        <taxon>Eupercaria</taxon>
        <taxon>Labriformes</taxon>
        <taxon>Labridae</taxon>
        <taxon>Labrus</taxon>
    </lineage>
</organism>
<reference evidence="16" key="2">
    <citation type="submission" date="2025-09" db="UniProtKB">
        <authorList>
            <consortium name="Ensembl"/>
        </authorList>
    </citation>
    <scope>IDENTIFICATION</scope>
</reference>
<proteinExistence type="inferred from homology"/>
<dbReference type="GO" id="GO:0070286">
    <property type="term" value="P:axonemal dynein complex assembly"/>
    <property type="evidence" value="ECO:0007669"/>
    <property type="project" value="InterPro"/>
</dbReference>
<evidence type="ECO:0000256" key="9">
    <source>
        <dbReference type="ARBA" id="ARBA00038424"/>
    </source>
</evidence>
<keyword evidence="17" id="KW-1185">Reference proteome</keyword>
<keyword evidence="5" id="KW-0969">Cilium</keyword>
<accession>A0A3Q3G5B2</accession>
<feature type="region of interest" description="Disordered" evidence="14">
    <location>
        <begin position="1"/>
        <end position="21"/>
    </location>
</feature>
<dbReference type="PANTHER" id="PTHR21625">
    <property type="entry name" value="NYD-SP28 PROTEIN"/>
    <property type="match status" value="1"/>
</dbReference>
<evidence type="ECO:0000256" key="1">
    <source>
        <dbReference type="ARBA" id="ARBA00004611"/>
    </source>
</evidence>
<dbReference type="InParanoid" id="A0A3Q3G5B2"/>
<keyword evidence="4 13" id="KW-0175">Coiled coil</keyword>
<evidence type="ECO:0000256" key="6">
    <source>
        <dbReference type="ARBA" id="ARBA00023212"/>
    </source>
</evidence>
<dbReference type="GO" id="GO:0060285">
    <property type="term" value="P:cilium-dependent cell motility"/>
    <property type="evidence" value="ECO:0007669"/>
    <property type="project" value="TreeGrafter"/>
</dbReference>
<feature type="coiled-coil region" evidence="13">
    <location>
        <begin position="21"/>
        <end position="48"/>
    </location>
</feature>
<evidence type="ECO:0000256" key="3">
    <source>
        <dbReference type="ARBA" id="ARBA00022846"/>
    </source>
</evidence>
<keyword evidence="3" id="KW-0282">Flagellum</keyword>
<reference evidence="16" key="1">
    <citation type="submission" date="2025-08" db="UniProtKB">
        <authorList>
            <consortium name="Ensembl"/>
        </authorList>
    </citation>
    <scope>IDENTIFICATION</scope>
</reference>
<sequence length="472" mass="54486">MPKKSKKGGGGKDGGRTEGERLLFQQQRAQAEEEMAKKKEEMLTLFLKDKLQKEERNTAVNLLKLNDGWRSILRQTRSNELRKDIVVMQQSFERQLDALDNITKNLLRDLQESERQSAQVHRAHLQRVESLWAQQDKRLMFLHQRWEGGLQQLSSTYNSDKKQMLEHFRKLRAEVEDAEFTLRKQHEETTSELHKVYGASISAYNDTSTEKIAILRNSKMRLDEETLKQRRAEECCRKDTMTVEHLQYINRGFVQSTETSVKDEKMLKDSVVRLKEKLSSSKKEHKGVELDLLAAADQVKHSTHQLRDQLKHSQKVARKQLTDLTVQSDNAAKKLRAVIAKGEKVLRVAEMCRRLESKVLLTPPSDKPRQEPDSEGPAEVSPEPRHVTRCPTSAVLQREALKRHKDDLSAENQQLRLLLRQHLDGMTVSEQHMDQRHALLTVYPAPTATAPPDTRRCHTVIEAVHAVKHSLR</sequence>
<protein>
    <recommendedName>
        <fullName evidence="10">Dynein regulatory complex subunit 2</fullName>
    </recommendedName>
    <alternativeName>
        <fullName evidence="11">Coiled-coil domain-containing protein 65</fullName>
    </alternativeName>
</protein>
<feature type="domain" description="Dynein regulatory complex protein 1/2 N-terminal" evidence="15">
    <location>
        <begin position="27"/>
        <end position="128"/>
    </location>
</feature>
<evidence type="ECO:0000256" key="14">
    <source>
        <dbReference type="SAM" id="MobiDB-lite"/>
    </source>
</evidence>
<comment type="function">
    <text evidence="12">Component of the nexin-dynein regulatory complex (N-DRC), a key regulator of ciliary/flagellar motility which maintains the alignment and integrity of the distal axoneme and regulates microtubule sliding in motile axonemes. Plays a critical role in the assembly of N-DRC and also stabilizes the assembly of multiple inner dynein arms and radial spokes. Coassembles with DRC1 to form a central scaffold needed for assembly of the N-DRC and its attachment to the outer doublet microtubules.</text>
</comment>
<evidence type="ECO:0000259" key="15">
    <source>
        <dbReference type="Pfam" id="PF14772"/>
    </source>
</evidence>
<evidence type="ECO:0000256" key="11">
    <source>
        <dbReference type="ARBA" id="ARBA00041517"/>
    </source>
</evidence>
<evidence type="ECO:0000313" key="17">
    <source>
        <dbReference type="Proteomes" id="UP000261660"/>
    </source>
</evidence>
<evidence type="ECO:0000256" key="2">
    <source>
        <dbReference type="ARBA" id="ARBA00022490"/>
    </source>
</evidence>
<dbReference type="GO" id="GO:0005858">
    <property type="term" value="C:axonemal dynein complex"/>
    <property type="evidence" value="ECO:0007669"/>
    <property type="project" value="InterPro"/>
</dbReference>
<dbReference type="GeneID" id="109999581"/>
<evidence type="ECO:0000256" key="13">
    <source>
        <dbReference type="SAM" id="Coils"/>
    </source>
</evidence>
<comment type="similarity">
    <text evidence="9">Belongs to the DRC2 family.</text>
</comment>
<dbReference type="STRING" id="56723.ENSLBEP00000026148"/>
<keyword evidence="6" id="KW-0206">Cytoskeleton</keyword>
<evidence type="ECO:0000313" key="16">
    <source>
        <dbReference type="Ensembl" id="ENSLBEP00000026148.1"/>
    </source>
</evidence>
<dbReference type="GeneTree" id="ENSGT00940000153804"/>
<dbReference type="FunCoup" id="A0A3Q3G5B2">
    <property type="interactions" value="241"/>
</dbReference>
<name>A0A3Q3G5B2_9LABR</name>